<sequence length="224" mass="25639">MSDKIKEIIVDISQGDSRIALNYVEMYDNIHTQMSEDEIFSIFKERQVSFDKKQDKYDMISAFIKSVRGSDPDAAVYWLARLLDGGEDPKYMARRLFIEASEDIGMANPEALLIASAAMNACEKIGMPEVRIILAHATIYLAISSKSNSVYEAIDGALADIKKGELQEVPINICHDNVGYKYPHNYTDNFVKQKYMNKKKKYYKPSNNKNEKMIAEKLNKLWNE</sequence>
<evidence type="ECO:0000256" key="2">
    <source>
        <dbReference type="ARBA" id="ARBA00022840"/>
    </source>
</evidence>
<dbReference type="InterPro" id="IPR032423">
    <property type="entry name" value="AAA_assoc_2"/>
</dbReference>
<evidence type="ECO:0000313" key="5">
    <source>
        <dbReference type="EMBL" id="KMV75999.1"/>
    </source>
</evidence>
<protein>
    <submittedName>
        <fullName evidence="5">Uncharacterized protein</fullName>
    </submittedName>
</protein>
<gene>
    <name evidence="5" type="ORF">PSAG_04629</name>
</gene>
<dbReference type="EMBL" id="ACDS02000042">
    <property type="protein sequence ID" value="KMV75999.1"/>
    <property type="molecule type" value="Genomic_DNA"/>
</dbReference>
<accession>A0A0K9CLZ5</accession>
<dbReference type="PANTHER" id="PTHR13779">
    <property type="entry name" value="WERNER HELICASE-INTERACTING PROTEIN 1 FAMILY MEMBER"/>
    <property type="match status" value="1"/>
</dbReference>
<feature type="domain" description="MgsA AAA+ ATPase C-terminal" evidence="3">
    <location>
        <begin position="69"/>
        <end position="222"/>
    </location>
</feature>
<reference evidence="5 6" key="2">
    <citation type="submission" date="2013-10" db="EMBL/GenBank/DDBJ databases">
        <title>The Genome Sequence of Fusobacterium nucleatum subsp. animalis D11.</title>
        <authorList>
            <consortium name="The Broad Institute Genomics Platform"/>
            <person name="Earl A."/>
            <person name="Ward D."/>
            <person name="Feldgarden M."/>
            <person name="Gevers D."/>
            <person name="Kostic A."/>
            <person name="Garrett W."/>
            <person name="Young S.K."/>
            <person name="Zeng Q."/>
            <person name="Gargeya S."/>
            <person name="Fitzgerald M."/>
            <person name="Abouelleil A."/>
            <person name="Alvarado L."/>
            <person name="Berlin A.M."/>
            <person name="Chapman S.B."/>
            <person name="Gainer-Dewar J."/>
            <person name="Goldberg J."/>
            <person name="Gnerre S."/>
            <person name="Griggs A."/>
            <person name="Gujja S."/>
            <person name="Hansen M."/>
            <person name="Howarth C."/>
            <person name="Imamovic A."/>
            <person name="Ireland A."/>
            <person name="Larimer J."/>
            <person name="McCowan C."/>
            <person name="Murphy C."/>
            <person name="Pearson M."/>
            <person name="Poon T.W."/>
            <person name="Priest M."/>
            <person name="Roberts A."/>
            <person name="Saif S."/>
            <person name="Shea T."/>
            <person name="Sykes S."/>
            <person name="Wortman J."/>
            <person name="Nusbaum C."/>
            <person name="Birren B."/>
        </authorList>
    </citation>
    <scope>NUCLEOTIDE SEQUENCE [LARGE SCALE GENOMIC DNA]</scope>
    <source>
        <strain evidence="5 6">D11</strain>
    </source>
</reference>
<dbReference type="GO" id="GO:0006261">
    <property type="term" value="P:DNA-templated DNA replication"/>
    <property type="evidence" value="ECO:0007669"/>
    <property type="project" value="TreeGrafter"/>
</dbReference>
<dbReference type="FunFam" id="1.10.3710.10:FF:000009">
    <property type="entry name" value="AAA family ATPase"/>
    <property type="match status" value="1"/>
</dbReference>
<dbReference type="Proteomes" id="UP000004650">
    <property type="component" value="Unassembled WGS sequence"/>
</dbReference>
<keyword evidence="2" id="KW-0067">ATP-binding</keyword>
<dbReference type="GO" id="GO:0003677">
    <property type="term" value="F:DNA binding"/>
    <property type="evidence" value="ECO:0007669"/>
    <property type="project" value="InterPro"/>
</dbReference>
<dbReference type="GO" id="GO:0005524">
    <property type="term" value="F:ATP binding"/>
    <property type="evidence" value="ECO:0007669"/>
    <property type="project" value="UniProtKB-KW"/>
</dbReference>
<dbReference type="Gene3D" id="1.20.272.10">
    <property type="match status" value="1"/>
</dbReference>
<evidence type="ECO:0000259" key="3">
    <source>
        <dbReference type="Pfam" id="PF12002"/>
    </source>
</evidence>
<dbReference type="AlphaFoldDB" id="A0A0K9CLZ5"/>
<dbReference type="GO" id="GO:0000731">
    <property type="term" value="P:DNA synthesis involved in DNA repair"/>
    <property type="evidence" value="ECO:0007669"/>
    <property type="project" value="TreeGrafter"/>
</dbReference>
<evidence type="ECO:0000256" key="1">
    <source>
        <dbReference type="ARBA" id="ARBA00022741"/>
    </source>
</evidence>
<dbReference type="InterPro" id="IPR008921">
    <property type="entry name" value="DNA_pol3_clamp-load_cplx_C"/>
</dbReference>
<dbReference type="Pfam" id="PF16193">
    <property type="entry name" value="AAA_assoc_2"/>
    <property type="match status" value="1"/>
</dbReference>
<evidence type="ECO:0000259" key="4">
    <source>
        <dbReference type="Pfam" id="PF16193"/>
    </source>
</evidence>
<comment type="caution">
    <text evidence="5">The sequence shown here is derived from an EMBL/GenBank/DDBJ whole genome shotgun (WGS) entry which is preliminary data.</text>
</comment>
<dbReference type="Pfam" id="PF12002">
    <property type="entry name" value="MgsA_C"/>
    <property type="match status" value="1"/>
</dbReference>
<reference evidence="6" key="1">
    <citation type="submission" date="2009-02" db="EMBL/GenBank/DDBJ databases">
        <title>The Genome Sequence of Shigella sp. D9.</title>
        <authorList>
            <consortium name="The Broad Institute Genome Sequencing Platform"/>
            <person name="Ward D."/>
            <person name="Young S.K."/>
            <person name="Kodira C.D."/>
            <person name="Zeng Q."/>
            <person name="Koehrsen M."/>
            <person name="Alvarado L."/>
            <person name="Berlin A."/>
            <person name="Borenstein D."/>
            <person name="Chen Z."/>
            <person name="Engels R."/>
            <person name="Freedman E."/>
            <person name="Gellesch M."/>
            <person name="Goldberg J."/>
            <person name="Griggs A."/>
            <person name="Gujja S."/>
            <person name="Heiman D."/>
            <person name="Hepburn T."/>
            <person name="Howarth C."/>
            <person name="Jen D."/>
            <person name="Larson L."/>
            <person name="Lewis B."/>
            <person name="Mehta T."/>
            <person name="Park D."/>
            <person name="Pearson M."/>
            <person name="Roberts A."/>
            <person name="Saif S."/>
            <person name="Shea T."/>
            <person name="Shenoy N."/>
            <person name="Sisk P."/>
            <person name="Stolte C."/>
            <person name="Sykes S."/>
            <person name="Walk T."/>
            <person name="White J."/>
            <person name="Yandava C."/>
            <person name="Allen-Vercoe E."/>
            <person name="Strauss J."/>
            <person name="Sibley C."/>
            <person name="White A."/>
            <person name="Ambrose C."/>
            <person name="Lander E."/>
            <person name="Nusbaum C."/>
            <person name="Galagan J."/>
            <person name="Birren B."/>
        </authorList>
    </citation>
    <scope>NUCLEOTIDE SEQUENCE [LARGE SCALE GENOMIC DNA]</scope>
    <source>
        <strain evidence="6">D11</strain>
    </source>
</reference>
<name>A0A0K9CLZ5_9FUSO</name>
<dbReference type="Gene3D" id="1.10.3710.10">
    <property type="entry name" value="DNA polymerase III clamp loader subunits, C-terminal domain"/>
    <property type="match status" value="1"/>
</dbReference>
<proteinExistence type="predicted"/>
<dbReference type="SUPFAM" id="SSF48019">
    <property type="entry name" value="post-AAA+ oligomerization domain-like"/>
    <property type="match status" value="1"/>
</dbReference>
<keyword evidence="1" id="KW-0547">Nucleotide-binding</keyword>
<evidence type="ECO:0000313" key="6">
    <source>
        <dbReference type="Proteomes" id="UP000004650"/>
    </source>
</evidence>
<dbReference type="InterPro" id="IPR051314">
    <property type="entry name" value="AAA_ATPase_RarA/MGS1/WRNIP1"/>
</dbReference>
<organism evidence="5 6">
    <name type="scientific">Fusobacterium animalis D11</name>
    <dbReference type="NCBI Taxonomy" id="556264"/>
    <lineage>
        <taxon>Bacteria</taxon>
        <taxon>Fusobacteriati</taxon>
        <taxon>Fusobacteriota</taxon>
        <taxon>Fusobacteriia</taxon>
        <taxon>Fusobacteriales</taxon>
        <taxon>Fusobacteriaceae</taxon>
        <taxon>Fusobacterium</taxon>
    </lineage>
</organism>
<dbReference type="InterPro" id="IPR021886">
    <property type="entry name" value="MgsA_C"/>
</dbReference>
<dbReference type="FunFam" id="1.20.272.10:FF:000001">
    <property type="entry name" value="Putative AAA family ATPase"/>
    <property type="match status" value="1"/>
</dbReference>
<dbReference type="GO" id="GO:0008047">
    <property type="term" value="F:enzyme activator activity"/>
    <property type="evidence" value="ECO:0007669"/>
    <property type="project" value="TreeGrafter"/>
</dbReference>
<feature type="domain" description="AAA C-terminal" evidence="4">
    <location>
        <begin position="2"/>
        <end position="68"/>
    </location>
</feature>
<dbReference type="GO" id="GO:0017116">
    <property type="term" value="F:single-stranded DNA helicase activity"/>
    <property type="evidence" value="ECO:0007669"/>
    <property type="project" value="TreeGrafter"/>
</dbReference>
<dbReference type="PANTHER" id="PTHR13779:SF7">
    <property type="entry name" value="ATPASE WRNIP1"/>
    <property type="match status" value="1"/>
</dbReference>